<accession>A0A5C6XNV6</accession>
<dbReference type="NCBIfam" id="TIGR01300">
    <property type="entry name" value="CPA3_mnhG_phaG"/>
    <property type="match status" value="1"/>
</dbReference>
<dbReference type="RefSeq" id="WP_146972218.1">
    <property type="nucleotide sequence ID" value="NZ_VOSL01000006.1"/>
</dbReference>
<dbReference type="Pfam" id="PF03334">
    <property type="entry name" value="PhaG_MnhG_YufB"/>
    <property type="match status" value="1"/>
</dbReference>
<keyword evidence="1" id="KW-1133">Transmembrane helix</keyword>
<name>A0A5C6XNV6_9DELT</name>
<dbReference type="OrthoDB" id="5346950at2"/>
<protein>
    <submittedName>
        <fullName evidence="2">Monovalent cation/H(+) antiporter subunit G</fullName>
    </submittedName>
</protein>
<comment type="caution">
    <text evidence="2">The sequence shown here is derived from an EMBL/GenBank/DDBJ whole genome shotgun (WGS) entry which is preliminary data.</text>
</comment>
<evidence type="ECO:0000256" key="1">
    <source>
        <dbReference type="SAM" id="Phobius"/>
    </source>
</evidence>
<organism evidence="2 3">
    <name type="scientific">Lujinxingia vulgaris</name>
    <dbReference type="NCBI Taxonomy" id="2600176"/>
    <lineage>
        <taxon>Bacteria</taxon>
        <taxon>Deltaproteobacteria</taxon>
        <taxon>Bradymonadales</taxon>
        <taxon>Lujinxingiaceae</taxon>
        <taxon>Lujinxingia</taxon>
    </lineage>
</organism>
<proteinExistence type="predicted"/>
<reference evidence="2 3" key="1">
    <citation type="submission" date="2019-08" db="EMBL/GenBank/DDBJ databases">
        <title>Bradymonadales sp. TMQ2.</title>
        <authorList>
            <person name="Liang Q."/>
        </authorList>
    </citation>
    <scope>NUCLEOTIDE SEQUENCE [LARGE SCALE GENOMIC DNA]</scope>
    <source>
        <strain evidence="2 3">TMQ2</strain>
    </source>
</reference>
<dbReference type="GO" id="GO:0015385">
    <property type="term" value="F:sodium:proton antiporter activity"/>
    <property type="evidence" value="ECO:0007669"/>
    <property type="project" value="TreeGrafter"/>
</dbReference>
<feature type="transmembrane region" description="Helical" evidence="1">
    <location>
        <begin position="64"/>
        <end position="87"/>
    </location>
</feature>
<evidence type="ECO:0000313" key="2">
    <source>
        <dbReference type="EMBL" id="TXD43769.1"/>
    </source>
</evidence>
<dbReference type="AlphaFoldDB" id="A0A5C6XNV6"/>
<gene>
    <name evidence="2" type="ORF">FRC96_01210</name>
</gene>
<dbReference type="Proteomes" id="UP000321046">
    <property type="component" value="Unassembled WGS sequence"/>
</dbReference>
<keyword evidence="1" id="KW-0472">Membrane</keyword>
<dbReference type="PANTHER" id="PTHR34703">
    <property type="entry name" value="ANTIPORTER SUBUNIT MNHG2-RELATED"/>
    <property type="match status" value="1"/>
</dbReference>
<keyword evidence="1" id="KW-0812">Transmembrane</keyword>
<dbReference type="InterPro" id="IPR005133">
    <property type="entry name" value="PhaG_MnhG_YufB"/>
</dbReference>
<dbReference type="EMBL" id="VOSL01000006">
    <property type="protein sequence ID" value="TXD43769.1"/>
    <property type="molecule type" value="Genomic_DNA"/>
</dbReference>
<dbReference type="PANTHER" id="PTHR34703:SF1">
    <property type="entry name" value="ANTIPORTER SUBUNIT MNHG2-RELATED"/>
    <property type="match status" value="1"/>
</dbReference>
<feature type="transmembrane region" description="Helical" evidence="1">
    <location>
        <begin position="7"/>
        <end position="28"/>
    </location>
</feature>
<evidence type="ECO:0000313" key="3">
    <source>
        <dbReference type="Proteomes" id="UP000321046"/>
    </source>
</evidence>
<sequence>MEGVREALAVGVMVLGALFFVAGSVGMLRFPDVYTRLHALTKADNLGMGLLVFGLSLQAPGWQLVLKLVLIWIFVMIAGAISCHLVAREAYRQGVKPEQGGDL</sequence>